<gene>
    <name evidence="2" type="ORF">DEJ46_16140</name>
</gene>
<dbReference type="GO" id="GO:0003677">
    <property type="term" value="F:DNA binding"/>
    <property type="evidence" value="ECO:0007669"/>
    <property type="project" value="InterPro"/>
</dbReference>
<reference evidence="2 3" key="1">
    <citation type="submission" date="2018-05" db="EMBL/GenBank/DDBJ databases">
        <title>Streptomyces venezuelae.</title>
        <authorList>
            <person name="Kim W."/>
            <person name="Lee N."/>
            <person name="Cho B.-K."/>
        </authorList>
    </citation>
    <scope>NUCLEOTIDE SEQUENCE [LARGE SCALE GENOMIC DNA]</scope>
    <source>
        <strain evidence="2 3">ATCC 15068</strain>
    </source>
</reference>
<dbReference type="EMBL" id="CP029194">
    <property type="protein sequence ID" value="QES20462.1"/>
    <property type="molecule type" value="Genomic_DNA"/>
</dbReference>
<dbReference type="RefSeq" id="WP_150267144.1">
    <property type="nucleotide sequence ID" value="NZ_CP029194.1"/>
</dbReference>
<dbReference type="InterPro" id="IPR001387">
    <property type="entry name" value="Cro/C1-type_HTH"/>
</dbReference>
<feature type="domain" description="HTH cro/C1-type" evidence="1">
    <location>
        <begin position="16"/>
        <end position="72"/>
    </location>
</feature>
<name>A0A5P2AQ74_STRVZ</name>
<dbReference type="Gene3D" id="1.10.260.40">
    <property type="entry name" value="lambda repressor-like DNA-binding domains"/>
    <property type="match status" value="1"/>
</dbReference>
<dbReference type="SMART" id="SM00530">
    <property type="entry name" value="HTH_XRE"/>
    <property type="match status" value="1"/>
</dbReference>
<dbReference type="InterPro" id="IPR010982">
    <property type="entry name" value="Lambda_DNA-bd_dom_sf"/>
</dbReference>
<evidence type="ECO:0000313" key="2">
    <source>
        <dbReference type="EMBL" id="QES20462.1"/>
    </source>
</evidence>
<dbReference type="OrthoDB" id="4966777at2"/>
<evidence type="ECO:0000259" key="1">
    <source>
        <dbReference type="PROSITE" id="PS50943"/>
    </source>
</evidence>
<dbReference type="Pfam" id="PF13560">
    <property type="entry name" value="HTH_31"/>
    <property type="match status" value="1"/>
</dbReference>
<dbReference type="AlphaFoldDB" id="A0A5P2AQ74"/>
<dbReference type="SUPFAM" id="SSF47413">
    <property type="entry name" value="lambda repressor-like DNA-binding domains"/>
    <property type="match status" value="1"/>
</dbReference>
<accession>A0A5P2AQ74</accession>
<proteinExistence type="predicted"/>
<sequence>MSTDFQNGRDTLGARLRELRVEAGLDGKTLAERLGWQRSKVSRLQNGKQTPTVADLDAWAAAVGRPDATAELRGRLSGLESRYRSWRRQLAAGHLARQEQGIAETADTQMTRAVEAVRIPGLLQTPDYARHTLTAAAEFRQVVRNVDDAVRARIRRQEALYDPDKTFHFLVWEPALHARTVPPRVHAAQLDRLMSVIGLDTIELGIIPLGAELRRAPSHGFWIYDRRLVIVETIGTEMWLADDDSLATYERAWDWLADAAVHGEHARRLIGRVRGSLAPA</sequence>
<dbReference type="InterPro" id="IPR043917">
    <property type="entry name" value="DUF5753"/>
</dbReference>
<dbReference type="Pfam" id="PF19054">
    <property type="entry name" value="DUF5753"/>
    <property type="match status" value="1"/>
</dbReference>
<evidence type="ECO:0000313" key="3">
    <source>
        <dbReference type="Proteomes" id="UP000324106"/>
    </source>
</evidence>
<dbReference type="Proteomes" id="UP000324106">
    <property type="component" value="Chromosome"/>
</dbReference>
<dbReference type="PROSITE" id="PS50943">
    <property type="entry name" value="HTH_CROC1"/>
    <property type="match status" value="1"/>
</dbReference>
<dbReference type="CDD" id="cd00093">
    <property type="entry name" value="HTH_XRE"/>
    <property type="match status" value="1"/>
</dbReference>
<protein>
    <submittedName>
        <fullName evidence="2">Transcriptional regulator</fullName>
    </submittedName>
</protein>
<organism evidence="2 3">
    <name type="scientific">Streptomyces venezuelae</name>
    <dbReference type="NCBI Taxonomy" id="54571"/>
    <lineage>
        <taxon>Bacteria</taxon>
        <taxon>Bacillati</taxon>
        <taxon>Actinomycetota</taxon>
        <taxon>Actinomycetes</taxon>
        <taxon>Kitasatosporales</taxon>
        <taxon>Streptomycetaceae</taxon>
        <taxon>Streptomyces</taxon>
    </lineage>
</organism>